<dbReference type="PANTHER" id="PTHR31549">
    <property type="entry name" value="PROTEIN, PUTATIVE (DUF247)-RELATED-RELATED"/>
    <property type="match status" value="1"/>
</dbReference>
<evidence type="ECO:0000256" key="1">
    <source>
        <dbReference type="SAM" id="Phobius"/>
    </source>
</evidence>
<gene>
    <name evidence="3" type="primary">LOC111276365</name>
</gene>
<feature type="transmembrane region" description="Helical" evidence="1">
    <location>
        <begin position="515"/>
        <end position="535"/>
    </location>
</feature>
<keyword evidence="1" id="KW-0812">Transmembrane</keyword>
<proteinExistence type="predicted"/>
<sequence>MASTDSIIKIPSIRKGSSDPDMSNKILQETDKDKEWIVEIRDFLMLDLEKGYDMPLCIFQVPKPLVDVKPEAYTPQLIALGPYHHFHPELYEMEHYKLAAVKRAIKPKFQLSEVEKLIAEIVKQVPSIRNCYHDLTAHNHDIIAWIMAIDGLFLLELLTTFANKEGEISRNQSNGKNQPEAYAILRDVMKLENQIPMIVLKEILEKNCYYATSFSKEIVYEMLMKFCDEVSPIKLEWSTTPPSDKVLKHRHLLDLLYHSVTFKRNNGDNGDPHPGCLTKDPTFNQSKDSNPNSEPIHFTAISVLLKKLSSMPAMKKVSEFLTAILGSLFTLSMTYFNEKKVLIPSASELCRAGLKFCPTDGGTANVRFESNTKTFYLPVITMKRTSEVVMRNLVAYETMARSKTKSLNFKRYTELMSAIVDTIEDVQLLKNAQVLIVEKRNATKVPNGQKEEAKGLDGDVLSDAEIVEIFNEMTKTMESKDWVVDEAIRNANKCYNNTEKVKAYRLMKKHIYSSWKILTLLASLLFLLLTFLQTFCDIYSCPIAFHTIKKTGN</sequence>
<dbReference type="RefSeq" id="XP_022717841.1">
    <property type="nucleotide sequence ID" value="XM_022862106.1"/>
</dbReference>
<dbReference type="KEGG" id="dzi:111276365"/>
<dbReference type="InterPro" id="IPR004158">
    <property type="entry name" value="DUF247_pln"/>
</dbReference>
<protein>
    <submittedName>
        <fullName evidence="3">UPF0481 protein At3g02645</fullName>
    </submittedName>
</protein>
<evidence type="ECO:0000313" key="2">
    <source>
        <dbReference type="Proteomes" id="UP000515121"/>
    </source>
</evidence>
<dbReference type="AlphaFoldDB" id="A0A6P5WQP9"/>
<reference evidence="3" key="1">
    <citation type="submission" date="2025-08" db="UniProtKB">
        <authorList>
            <consortium name="RefSeq"/>
        </authorList>
    </citation>
    <scope>IDENTIFICATION</scope>
    <source>
        <tissue evidence="3">Fruit stalk</tissue>
    </source>
</reference>
<keyword evidence="2" id="KW-1185">Reference proteome</keyword>
<name>A0A6P5WQP9_DURZI</name>
<organism evidence="2 3">
    <name type="scientific">Durio zibethinus</name>
    <name type="common">Durian</name>
    <dbReference type="NCBI Taxonomy" id="66656"/>
    <lineage>
        <taxon>Eukaryota</taxon>
        <taxon>Viridiplantae</taxon>
        <taxon>Streptophyta</taxon>
        <taxon>Embryophyta</taxon>
        <taxon>Tracheophyta</taxon>
        <taxon>Spermatophyta</taxon>
        <taxon>Magnoliopsida</taxon>
        <taxon>eudicotyledons</taxon>
        <taxon>Gunneridae</taxon>
        <taxon>Pentapetalae</taxon>
        <taxon>rosids</taxon>
        <taxon>malvids</taxon>
        <taxon>Malvales</taxon>
        <taxon>Malvaceae</taxon>
        <taxon>Helicteroideae</taxon>
        <taxon>Durio</taxon>
    </lineage>
</organism>
<evidence type="ECO:0000313" key="3">
    <source>
        <dbReference type="RefSeq" id="XP_022717841.1"/>
    </source>
</evidence>
<dbReference type="OrthoDB" id="998077at2759"/>
<dbReference type="Pfam" id="PF03140">
    <property type="entry name" value="DUF247"/>
    <property type="match status" value="1"/>
</dbReference>
<keyword evidence="1" id="KW-1133">Transmembrane helix</keyword>
<dbReference type="PANTHER" id="PTHR31549:SF23">
    <property type="entry name" value="OS03G0591600 PROTEIN"/>
    <property type="match status" value="1"/>
</dbReference>
<accession>A0A6P5WQP9</accession>
<dbReference type="GeneID" id="111276365"/>
<dbReference type="Proteomes" id="UP000515121">
    <property type="component" value="Unplaced"/>
</dbReference>
<keyword evidence="1" id="KW-0472">Membrane</keyword>